<dbReference type="PANTHER" id="PTHR45527:SF1">
    <property type="entry name" value="FATTY ACID SYNTHASE"/>
    <property type="match status" value="1"/>
</dbReference>
<accession>A0ABU5FPS1</accession>
<feature type="domain" description="AMP-dependent synthetase/ligase" evidence="1">
    <location>
        <begin position="1"/>
        <end position="327"/>
    </location>
</feature>
<dbReference type="PANTHER" id="PTHR45527">
    <property type="entry name" value="NONRIBOSOMAL PEPTIDE SYNTHETASE"/>
    <property type="match status" value="1"/>
</dbReference>
<dbReference type="Pfam" id="PF13193">
    <property type="entry name" value="AMP-binding_C"/>
    <property type="match status" value="1"/>
</dbReference>
<dbReference type="CDD" id="cd17646">
    <property type="entry name" value="A_NRPS_AB3403-like"/>
    <property type="match status" value="1"/>
</dbReference>
<dbReference type="Gene3D" id="3.40.50.980">
    <property type="match status" value="2"/>
</dbReference>
<feature type="non-terminal residue" evidence="3">
    <location>
        <position position="462"/>
    </location>
</feature>
<keyword evidence="4" id="KW-1185">Reference proteome</keyword>
<dbReference type="InterPro" id="IPR045851">
    <property type="entry name" value="AMP-bd_C_sf"/>
</dbReference>
<name>A0ABU5FPS1_9PSED</name>
<gene>
    <name evidence="3" type="ORF">SO486_27405</name>
</gene>
<dbReference type="Gene3D" id="3.30.300.30">
    <property type="match status" value="1"/>
</dbReference>
<dbReference type="InterPro" id="IPR020845">
    <property type="entry name" value="AMP-binding_CS"/>
</dbReference>
<evidence type="ECO:0000259" key="2">
    <source>
        <dbReference type="Pfam" id="PF13193"/>
    </source>
</evidence>
<reference evidence="3 4" key="1">
    <citation type="submission" date="2023-11" db="EMBL/GenBank/DDBJ databases">
        <title>Genome sequence of Pseudomonas salmasensis Strain SLU99.</title>
        <authorList>
            <person name="Ghadamgahi F."/>
            <person name="Kalyandurg P.B."/>
            <person name="Catara V."/>
            <person name="Vetukuri R."/>
            <person name="Ghosh S."/>
        </authorList>
    </citation>
    <scope>NUCLEOTIDE SEQUENCE [LARGE SCALE GENOMIC DNA]</scope>
    <source>
        <strain evidence="3 4">SLU99</strain>
    </source>
</reference>
<comment type="caution">
    <text evidence="3">The sequence shown here is derived from an EMBL/GenBank/DDBJ whole genome shotgun (WGS) entry which is preliminary data.</text>
</comment>
<sequence length="462" mass="50945">SYAELNRRANRLAHRLIEAGVGPDVLVGLAVERSLEMVVGLLAVLKAGGAYVPLDPEYPRERLAYMLDDSGVKLLLTQAHLLDQLPIPDGLESLVLGESAFEAYSDANPGIELDGENLAYVIYTSGSTGQPKGAGNRHSALLNRLQWMQEAYGLDASDTVLQKTPFSFDVSVWEFFWPLMTGSRLVVAAPGDHRDPAKLISLINQQQVTTLHFVPSMLQAFLQDPAASSCQSLQRIVCSGEALPVDAQQQVFAKLPQAGLYNLYGPTEAAIDVTYWTCVDEGRDAVPIGRPIANLGCYILDSHFEPVPVGVLGELYLGGVGLARGYHRRPSLTAERFIAHPFVKGERLYRTGDLARYRVDGVIEYAGRIDHQVKLRGLRIELGEIEARLLEHNWVREVAVLAVEGKYLVGYLVLHNVGDDWRNVLSAHLAQHLPDYMVPAQWMLLDQMPLSPNGKLDRKALP</sequence>
<feature type="domain" description="AMP-binding enzyme C-terminal" evidence="2">
    <location>
        <begin position="384"/>
        <end position="455"/>
    </location>
</feature>
<dbReference type="Pfam" id="PF00501">
    <property type="entry name" value="AMP-binding"/>
    <property type="match status" value="1"/>
</dbReference>
<protein>
    <submittedName>
        <fullName evidence="3">Amino acid adenylation domain-containing protein</fullName>
    </submittedName>
</protein>
<dbReference type="PROSITE" id="PS00455">
    <property type="entry name" value="AMP_BINDING"/>
    <property type="match status" value="1"/>
</dbReference>
<dbReference type="Proteomes" id="UP001277967">
    <property type="component" value="Unassembled WGS sequence"/>
</dbReference>
<dbReference type="NCBIfam" id="TIGR01733">
    <property type="entry name" value="AA-adenyl-dom"/>
    <property type="match status" value="1"/>
</dbReference>
<dbReference type="InterPro" id="IPR025110">
    <property type="entry name" value="AMP-bd_C"/>
</dbReference>
<dbReference type="EMBL" id="JAXGGE010000012">
    <property type="protein sequence ID" value="MDY4303693.1"/>
    <property type="molecule type" value="Genomic_DNA"/>
</dbReference>
<dbReference type="InterPro" id="IPR010071">
    <property type="entry name" value="AA_adenyl_dom"/>
</dbReference>
<evidence type="ECO:0000313" key="3">
    <source>
        <dbReference type="EMBL" id="MDY4303693.1"/>
    </source>
</evidence>
<organism evidence="3 4">
    <name type="scientific">Pseudomonas salmasensis</name>
    <dbReference type="NCBI Taxonomy" id="2745514"/>
    <lineage>
        <taxon>Bacteria</taxon>
        <taxon>Pseudomonadati</taxon>
        <taxon>Pseudomonadota</taxon>
        <taxon>Gammaproteobacteria</taxon>
        <taxon>Pseudomonadales</taxon>
        <taxon>Pseudomonadaceae</taxon>
        <taxon>Pseudomonas</taxon>
    </lineage>
</organism>
<dbReference type="RefSeq" id="WP_320749598.1">
    <property type="nucleotide sequence ID" value="NZ_JAXGGE010000012.1"/>
</dbReference>
<dbReference type="Gene3D" id="2.30.38.10">
    <property type="entry name" value="Luciferase, Domain 3"/>
    <property type="match status" value="1"/>
</dbReference>
<dbReference type="SUPFAM" id="SSF56801">
    <property type="entry name" value="Acetyl-CoA synthetase-like"/>
    <property type="match status" value="1"/>
</dbReference>
<evidence type="ECO:0000259" key="1">
    <source>
        <dbReference type="Pfam" id="PF00501"/>
    </source>
</evidence>
<feature type="non-terminal residue" evidence="3">
    <location>
        <position position="1"/>
    </location>
</feature>
<evidence type="ECO:0000313" key="4">
    <source>
        <dbReference type="Proteomes" id="UP001277967"/>
    </source>
</evidence>
<dbReference type="InterPro" id="IPR000873">
    <property type="entry name" value="AMP-dep_synth/lig_dom"/>
</dbReference>
<proteinExistence type="predicted"/>